<accession>A0A2S6BYP2</accession>
<dbReference type="Proteomes" id="UP000237631">
    <property type="component" value="Unassembled WGS sequence"/>
</dbReference>
<dbReference type="AlphaFoldDB" id="A0A2S6BYP2"/>
<dbReference type="InterPro" id="IPR010730">
    <property type="entry name" value="HET"/>
</dbReference>
<sequence length="706" mass="80261">MRQLANRRPDNFEHLCLYLGVKDADIEKVEFFGLWDRVSRQLRHRTRRGFRVQVSEGRFLLERVAVSSISDLLADNPAASYIPTRPIDDEPGSSETFAKIAAWRSSCLQGHNGSCPHPSSRFMPRRLVEVQDSAGSDCLRLCETRDIGHSLYIALSYCWGNDQAVTSTTSTLSTWMESIPYKQLPQTLKDAVTVCRNLHVRFLWVDALCIIQDDDRDRSQQIAMMPQIYRNGHVTIAAASAADATEGFLRKRHLPLSETPAFNLPHVCPNSQRSYITLFCLEKKSNPLDARAWTMQERLLSPRTLEFSMDQVRWLCRGSLNQRGWTHGGLIQPEYDYTQPSILPREVFDRVFDIAQPLPEVDDVAQPRGAKEDWYRLVQAYTHRRLKRPTDRVLALSGLAKEYSAAEEDDYLAGMWRRSLLTELLWTVLGSKHPAPTAFQGPSWSWTSVNGVIDFRGQYGSWGPRTEEQVWAKVLHCHPILVEAGAPFGAVEEHFSSLTLEARLIPALLLPPTPPSDLKPDGEHHVIVMKSSDDCKMQSIKIDIDISDLAERTTDMAHGTTEVALLELCSRFTSSHWDVKGLVLRTGTISELQKKEMEQRLAVKAQNDSGSIESGPSTSTPTPSASRTDYLNYQIQFLEAKKNGQQSNEREAKKKEQQRIEPDENVFYRVGMFDYTSSYSQEAYNKSARRECDWFKYSVPRAVKIL</sequence>
<name>A0A2S6BYP2_9PEZI</name>
<evidence type="ECO:0000256" key="1">
    <source>
        <dbReference type="SAM" id="MobiDB-lite"/>
    </source>
</evidence>
<evidence type="ECO:0000313" key="4">
    <source>
        <dbReference type="Proteomes" id="UP000237631"/>
    </source>
</evidence>
<dbReference type="Pfam" id="PF06985">
    <property type="entry name" value="HET"/>
    <property type="match status" value="1"/>
</dbReference>
<dbReference type="OrthoDB" id="3770080at2759"/>
<dbReference type="PANTHER" id="PTHR33112">
    <property type="entry name" value="DOMAIN PROTEIN, PUTATIVE-RELATED"/>
    <property type="match status" value="1"/>
</dbReference>
<proteinExistence type="predicted"/>
<feature type="region of interest" description="Disordered" evidence="1">
    <location>
        <begin position="600"/>
        <end position="626"/>
    </location>
</feature>
<protein>
    <recommendedName>
        <fullName evidence="2">Heterokaryon incompatibility domain-containing protein</fullName>
    </recommendedName>
</protein>
<evidence type="ECO:0000259" key="2">
    <source>
        <dbReference type="Pfam" id="PF06985"/>
    </source>
</evidence>
<organism evidence="3 4">
    <name type="scientific">Cercospora berteroae</name>
    <dbReference type="NCBI Taxonomy" id="357750"/>
    <lineage>
        <taxon>Eukaryota</taxon>
        <taxon>Fungi</taxon>
        <taxon>Dikarya</taxon>
        <taxon>Ascomycota</taxon>
        <taxon>Pezizomycotina</taxon>
        <taxon>Dothideomycetes</taxon>
        <taxon>Dothideomycetidae</taxon>
        <taxon>Mycosphaerellales</taxon>
        <taxon>Mycosphaerellaceae</taxon>
        <taxon>Cercospora</taxon>
    </lineage>
</organism>
<feature type="domain" description="Heterokaryon incompatibility" evidence="2">
    <location>
        <begin position="152"/>
        <end position="297"/>
    </location>
</feature>
<reference evidence="4" key="1">
    <citation type="journal article" date="2017" name="bioRxiv">
        <title>Conservation of a gene cluster reveals novel cercosporin biosynthetic mechanisms and extends production to the genus Colletotrichum.</title>
        <authorList>
            <person name="de Jonge R."/>
            <person name="Ebert M.K."/>
            <person name="Huitt-Roehl C.R."/>
            <person name="Pal P."/>
            <person name="Suttle J.C."/>
            <person name="Spanner R.E."/>
            <person name="Neubauer J.D."/>
            <person name="Jurick W.M.II."/>
            <person name="Stott K.A."/>
            <person name="Secor G.A."/>
            <person name="Thomma B.P.H.J."/>
            <person name="Van de Peer Y."/>
            <person name="Townsend C.A."/>
            <person name="Bolton M.D."/>
        </authorList>
    </citation>
    <scope>NUCLEOTIDE SEQUENCE [LARGE SCALE GENOMIC DNA]</scope>
    <source>
        <strain evidence="4">CBS538.71</strain>
    </source>
</reference>
<comment type="caution">
    <text evidence="3">The sequence shown here is derived from an EMBL/GenBank/DDBJ whole genome shotgun (WGS) entry which is preliminary data.</text>
</comment>
<feature type="compositionally biased region" description="Low complexity" evidence="1">
    <location>
        <begin position="609"/>
        <end position="626"/>
    </location>
</feature>
<gene>
    <name evidence="3" type="ORF">CBER1_10853</name>
</gene>
<dbReference type="STRING" id="357750.A0A2S6BYP2"/>
<dbReference type="EMBL" id="PNEN01001685">
    <property type="protein sequence ID" value="PPJ52571.1"/>
    <property type="molecule type" value="Genomic_DNA"/>
</dbReference>
<evidence type="ECO:0000313" key="3">
    <source>
        <dbReference type="EMBL" id="PPJ52571.1"/>
    </source>
</evidence>
<keyword evidence="4" id="KW-1185">Reference proteome</keyword>
<dbReference type="PANTHER" id="PTHR33112:SF16">
    <property type="entry name" value="HETEROKARYON INCOMPATIBILITY DOMAIN-CONTAINING PROTEIN"/>
    <property type="match status" value="1"/>
</dbReference>